<feature type="compositionally biased region" description="Pro residues" evidence="1">
    <location>
        <begin position="11"/>
        <end position="20"/>
    </location>
</feature>
<feature type="compositionally biased region" description="Basic residues" evidence="1">
    <location>
        <begin position="22"/>
        <end position="40"/>
    </location>
</feature>
<dbReference type="Gramene" id="ORUFI06G07910.1">
    <property type="protein sequence ID" value="ORUFI06G07910.1"/>
    <property type="gene ID" value="ORUFI06G07910"/>
</dbReference>
<dbReference type="AlphaFoldDB" id="A0A0E0PV73"/>
<sequence>MGLVLRASQPKAPPSPPPLSPHGHRRRPDAFRRRGFRRGRLGGAEGEGDGTDKADGGDQAEEAVVDPKSRMPRAPSSASPARWSSTGTLEEGTCGGHRWLVCSSSVVKVFKLLVVVVVVGLALHVAIPRLSLDNLAEVGKCNELREGLKEVVLWNYICPAYYQPPFAGHPIEQQR</sequence>
<protein>
    <submittedName>
        <fullName evidence="2">Uncharacterized protein</fullName>
    </submittedName>
</protein>
<reference evidence="2" key="2">
    <citation type="submission" date="2015-06" db="UniProtKB">
        <authorList>
            <consortium name="EnsemblPlants"/>
        </authorList>
    </citation>
    <scope>IDENTIFICATION</scope>
</reference>
<keyword evidence="3" id="KW-1185">Reference proteome</keyword>
<dbReference type="Proteomes" id="UP000008022">
    <property type="component" value="Unassembled WGS sequence"/>
</dbReference>
<feature type="region of interest" description="Disordered" evidence="1">
    <location>
        <begin position="1"/>
        <end position="89"/>
    </location>
</feature>
<proteinExistence type="predicted"/>
<feature type="compositionally biased region" description="Low complexity" evidence="1">
    <location>
        <begin position="72"/>
        <end position="85"/>
    </location>
</feature>
<evidence type="ECO:0000313" key="2">
    <source>
        <dbReference type="EnsemblPlants" id="ORUFI06G07910.1"/>
    </source>
</evidence>
<feature type="compositionally biased region" description="Low complexity" evidence="1">
    <location>
        <begin position="1"/>
        <end position="10"/>
    </location>
</feature>
<name>A0A0E0PV73_ORYRU</name>
<accession>A0A0E0PV73</accession>
<evidence type="ECO:0000313" key="3">
    <source>
        <dbReference type="Proteomes" id="UP000008022"/>
    </source>
</evidence>
<evidence type="ECO:0000256" key="1">
    <source>
        <dbReference type="SAM" id="MobiDB-lite"/>
    </source>
</evidence>
<organism evidence="2 3">
    <name type="scientific">Oryza rufipogon</name>
    <name type="common">Brownbeard rice</name>
    <name type="synonym">Asian wild rice</name>
    <dbReference type="NCBI Taxonomy" id="4529"/>
    <lineage>
        <taxon>Eukaryota</taxon>
        <taxon>Viridiplantae</taxon>
        <taxon>Streptophyta</taxon>
        <taxon>Embryophyta</taxon>
        <taxon>Tracheophyta</taxon>
        <taxon>Spermatophyta</taxon>
        <taxon>Magnoliopsida</taxon>
        <taxon>Liliopsida</taxon>
        <taxon>Poales</taxon>
        <taxon>Poaceae</taxon>
        <taxon>BOP clade</taxon>
        <taxon>Oryzoideae</taxon>
        <taxon>Oryzeae</taxon>
        <taxon>Oryzinae</taxon>
        <taxon>Oryza</taxon>
    </lineage>
</organism>
<dbReference type="HOGENOM" id="CLU_1534994_0_0_1"/>
<dbReference type="EnsemblPlants" id="ORUFI06G07910.1">
    <property type="protein sequence ID" value="ORUFI06G07910.1"/>
    <property type="gene ID" value="ORUFI06G07910"/>
</dbReference>
<reference evidence="3" key="1">
    <citation type="submission" date="2013-06" db="EMBL/GenBank/DDBJ databases">
        <authorList>
            <person name="Zhao Q."/>
        </authorList>
    </citation>
    <scope>NUCLEOTIDE SEQUENCE</scope>
    <source>
        <strain evidence="3">cv. W1943</strain>
    </source>
</reference>